<dbReference type="SUPFAM" id="SSF111369">
    <property type="entry name" value="HlyD-like secretion proteins"/>
    <property type="match status" value="3"/>
</dbReference>
<dbReference type="Pfam" id="PF25917">
    <property type="entry name" value="BSH_RND"/>
    <property type="match status" value="1"/>
</dbReference>
<dbReference type="EMBL" id="QGKL01000012">
    <property type="protein sequence ID" value="PWQ98399.1"/>
    <property type="molecule type" value="Genomic_DNA"/>
</dbReference>
<dbReference type="RefSeq" id="WP_109822240.1">
    <property type="nucleotide sequence ID" value="NZ_QGKL01000012.1"/>
</dbReference>
<evidence type="ECO:0000256" key="2">
    <source>
        <dbReference type="ARBA" id="ARBA00009477"/>
    </source>
</evidence>
<evidence type="ECO:0000256" key="1">
    <source>
        <dbReference type="ARBA" id="ARBA00004519"/>
    </source>
</evidence>
<proteinExistence type="inferred from homology"/>
<dbReference type="Gene3D" id="2.40.50.100">
    <property type="match status" value="2"/>
</dbReference>
<reference evidence="8 9" key="1">
    <citation type="submission" date="2018-05" db="EMBL/GenBank/DDBJ databases">
        <title>Leucothrix arctica sp. nov., isolated from Arctic seawater.</title>
        <authorList>
            <person name="Choi A."/>
            <person name="Baek K."/>
        </authorList>
    </citation>
    <scope>NUCLEOTIDE SEQUENCE [LARGE SCALE GENOMIC DNA]</scope>
    <source>
        <strain evidence="8 9">IMCC9719</strain>
    </source>
</reference>
<protein>
    <submittedName>
        <fullName evidence="8">Efflux transporter periplasmic adaptor subunit</fullName>
    </submittedName>
</protein>
<evidence type="ECO:0000259" key="5">
    <source>
        <dbReference type="Pfam" id="PF25917"/>
    </source>
</evidence>
<accession>A0A317CJ89</accession>
<dbReference type="Pfam" id="PF25876">
    <property type="entry name" value="HH_MFP_RND"/>
    <property type="match status" value="1"/>
</dbReference>
<keyword evidence="9" id="KW-1185">Reference proteome</keyword>
<name>A0A317CJ89_9GAMM</name>
<sequence>MSYQKPVQFGALLLFLLLAISGCEKLDTPKKAEAAPSAPPKAMPLPVVDIVTAVPEGITRTTNLPARLQASRSATIIPRISGVVERRVFTEGATVKAGDLLYQIDPGTFNTALSNAKANLSTAQASVKTAEAGLQQNQAALEQAEANRDYARKQLSRSEQLIKTNVIARQDYDQTVSTFQVQQSNVNAAQAGIAASKAGLNSAKATIEAALAGIETANINLSYTKIKSPINGIAGVSNVTEGAYVVGSQTQMAEVQQLDPLYVNITQPASAILKLRQAQRERISSTGSDKNIQILLDDGTVYPHKGRLLFVNQTVNESTGEVTVRAEVPNPDQDLIPGLYVRVNVPQERIEDAYLIPQQAVTRGDTDIVMIVEDDGSFRPQPVTVSGQRNQNWIITKGLTPNAKVIVDGMGQLAIMRGAKKVQTRPWTSVTQSAGK</sequence>
<dbReference type="InterPro" id="IPR006143">
    <property type="entry name" value="RND_pump_MFP"/>
</dbReference>
<dbReference type="GO" id="GO:0005886">
    <property type="term" value="C:plasma membrane"/>
    <property type="evidence" value="ECO:0007669"/>
    <property type="project" value="TreeGrafter"/>
</dbReference>
<dbReference type="Proteomes" id="UP000245506">
    <property type="component" value="Unassembled WGS sequence"/>
</dbReference>
<dbReference type="Pfam" id="PF25967">
    <property type="entry name" value="RND-MFP_C"/>
    <property type="match status" value="1"/>
</dbReference>
<dbReference type="PANTHER" id="PTHR30158">
    <property type="entry name" value="ACRA/E-RELATED COMPONENT OF DRUG EFFLUX TRANSPORTER"/>
    <property type="match status" value="1"/>
</dbReference>
<feature type="domain" description="Multidrug resistance protein MdtA-like C-terminal permuted SH3" evidence="7">
    <location>
        <begin position="353"/>
        <end position="411"/>
    </location>
</feature>
<dbReference type="PROSITE" id="PS51257">
    <property type="entry name" value="PROKAR_LIPOPROTEIN"/>
    <property type="match status" value="1"/>
</dbReference>
<feature type="domain" description="Multidrug resistance protein MdtA-like alpha-helical hairpin" evidence="4">
    <location>
        <begin position="134"/>
        <end position="224"/>
    </location>
</feature>
<evidence type="ECO:0000259" key="6">
    <source>
        <dbReference type="Pfam" id="PF25944"/>
    </source>
</evidence>
<dbReference type="Gene3D" id="2.40.420.20">
    <property type="match status" value="1"/>
</dbReference>
<feature type="domain" description="Multidrug resistance protein MdtA-like beta-barrel" evidence="6">
    <location>
        <begin position="260"/>
        <end position="345"/>
    </location>
</feature>
<comment type="caution">
    <text evidence="8">The sequence shown here is derived from an EMBL/GenBank/DDBJ whole genome shotgun (WGS) entry which is preliminary data.</text>
</comment>
<dbReference type="AlphaFoldDB" id="A0A317CJ89"/>
<dbReference type="Pfam" id="PF25944">
    <property type="entry name" value="Beta-barrel_RND"/>
    <property type="match status" value="1"/>
</dbReference>
<dbReference type="InterPro" id="IPR058627">
    <property type="entry name" value="MdtA-like_C"/>
</dbReference>
<dbReference type="PANTHER" id="PTHR30158:SF3">
    <property type="entry name" value="MULTIDRUG EFFLUX PUMP SUBUNIT ACRA-RELATED"/>
    <property type="match status" value="1"/>
</dbReference>
<feature type="domain" description="Multidrug resistance protein MdtA-like barrel-sandwich hybrid" evidence="5">
    <location>
        <begin position="72"/>
        <end position="253"/>
    </location>
</feature>
<dbReference type="InterPro" id="IPR058626">
    <property type="entry name" value="MdtA-like_b-barrel"/>
</dbReference>
<evidence type="ECO:0000313" key="9">
    <source>
        <dbReference type="Proteomes" id="UP000245506"/>
    </source>
</evidence>
<dbReference type="NCBIfam" id="TIGR01730">
    <property type="entry name" value="RND_mfp"/>
    <property type="match status" value="1"/>
</dbReference>
<dbReference type="OrthoDB" id="9800613at2"/>
<feature type="coiled-coil region" evidence="3">
    <location>
        <begin position="127"/>
        <end position="161"/>
    </location>
</feature>
<organism evidence="8 9">
    <name type="scientific">Leucothrix arctica</name>
    <dbReference type="NCBI Taxonomy" id="1481894"/>
    <lineage>
        <taxon>Bacteria</taxon>
        <taxon>Pseudomonadati</taxon>
        <taxon>Pseudomonadota</taxon>
        <taxon>Gammaproteobacteria</taxon>
        <taxon>Thiotrichales</taxon>
        <taxon>Thiotrichaceae</taxon>
        <taxon>Leucothrix</taxon>
    </lineage>
</organism>
<dbReference type="Gene3D" id="2.40.30.170">
    <property type="match status" value="1"/>
</dbReference>
<dbReference type="InterPro" id="IPR058624">
    <property type="entry name" value="MdtA-like_HH"/>
</dbReference>
<dbReference type="GO" id="GO:0022857">
    <property type="term" value="F:transmembrane transporter activity"/>
    <property type="evidence" value="ECO:0007669"/>
    <property type="project" value="InterPro"/>
</dbReference>
<dbReference type="Gene3D" id="1.10.287.470">
    <property type="entry name" value="Helix hairpin bin"/>
    <property type="match status" value="2"/>
</dbReference>
<dbReference type="GO" id="GO:0030313">
    <property type="term" value="C:cell envelope"/>
    <property type="evidence" value="ECO:0007669"/>
    <property type="project" value="UniProtKB-SubCell"/>
</dbReference>
<evidence type="ECO:0000256" key="3">
    <source>
        <dbReference type="SAM" id="Coils"/>
    </source>
</evidence>
<gene>
    <name evidence="8" type="ORF">DKT75_04550</name>
</gene>
<dbReference type="GO" id="GO:0046677">
    <property type="term" value="P:response to antibiotic"/>
    <property type="evidence" value="ECO:0007669"/>
    <property type="project" value="TreeGrafter"/>
</dbReference>
<comment type="subcellular location">
    <subcellularLocation>
        <location evidence="1">Cell inner membrane</location>
        <topology evidence="1">Lipid-anchor</topology>
    </subcellularLocation>
</comment>
<keyword evidence="3" id="KW-0175">Coiled coil</keyword>
<evidence type="ECO:0000313" key="8">
    <source>
        <dbReference type="EMBL" id="PWQ98399.1"/>
    </source>
</evidence>
<evidence type="ECO:0000259" key="4">
    <source>
        <dbReference type="Pfam" id="PF25876"/>
    </source>
</evidence>
<dbReference type="InterPro" id="IPR058625">
    <property type="entry name" value="MdtA-like_BSH"/>
</dbReference>
<evidence type="ECO:0000259" key="7">
    <source>
        <dbReference type="Pfam" id="PF25967"/>
    </source>
</evidence>
<comment type="similarity">
    <text evidence="2">Belongs to the membrane fusion protein (MFP) (TC 8.A.1) family.</text>
</comment>